<protein>
    <submittedName>
        <fullName evidence="2">Uncharacterized protein</fullName>
    </submittedName>
</protein>
<accession>A0A7S0SJP2</accession>
<name>A0A7S0SJP2_9CHLO</name>
<dbReference type="EMBL" id="HBFC01017726">
    <property type="protein sequence ID" value="CAD8707885.1"/>
    <property type="molecule type" value="Transcribed_RNA"/>
</dbReference>
<reference evidence="2" key="1">
    <citation type="submission" date="2021-01" db="EMBL/GenBank/DDBJ databases">
        <authorList>
            <person name="Corre E."/>
            <person name="Pelletier E."/>
            <person name="Niang G."/>
            <person name="Scheremetjew M."/>
            <person name="Finn R."/>
            <person name="Kale V."/>
            <person name="Holt S."/>
            <person name="Cochrane G."/>
            <person name="Meng A."/>
            <person name="Brown T."/>
            <person name="Cohen L."/>
        </authorList>
    </citation>
    <scope>NUCLEOTIDE SEQUENCE</scope>
    <source>
        <strain evidence="2">SL-175</strain>
    </source>
</reference>
<proteinExistence type="predicted"/>
<sequence length="117" mass="12630">MACYATHIAECTQVVYTDTTTHRFILSNCARIQHQLTSSRSRHPSSHKIPICVAVQYNHTAPMPTQKAIGRALNARNAPGPTPSSTTPSSFALRAALDPRYKAADVESNSGRSNGPP</sequence>
<evidence type="ECO:0000256" key="1">
    <source>
        <dbReference type="SAM" id="MobiDB-lite"/>
    </source>
</evidence>
<dbReference type="AlphaFoldDB" id="A0A7S0SJP2"/>
<evidence type="ECO:0000313" key="2">
    <source>
        <dbReference type="EMBL" id="CAD8707885.1"/>
    </source>
</evidence>
<organism evidence="2">
    <name type="scientific">Mantoniella antarctica</name>
    <dbReference type="NCBI Taxonomy" id="81844"/>
    <lineage>
        <taxon>Eukaryota</taxon>
        <taxon>Viridiplantae</taxon>
        <taxon>Chlorophyta</taxon>
        <taxon>Mamiellophyceae</taxon>
        <taxon>Mamiellales</taxon>
        <taxon>Mamiellaceae</taxon>
        <taxon>Mantoniella</taxon>
    </lineage>
</organism>
<gene>
    <name evidence="2" type="ORF">MANT1106_LOCUS10568</name>
</gene>
<feature type="region of interest" description="Disordered" evidence="1">
    <location>
        <begin position="73"/>
        <end position="94"/>
    </location>
</feature>